<dbReference type="EMBL" id="JABBNU010000011">
    <property type="protein sequence ID" value="NMM50251.1"/>
    <property type="molecule type" value="Genomic_DNA"/>
</dbReference>
<accession>A0A848J3E8</accession>
<dbReference type="InterPro" id="IPR014729">
    <property type="entry name" value="Rossmann-like_a/b/a_fold"/>
</dbReference>
<gene>
    <name evidence="9 12" type="primary">guaA</name>
    <name evidence="12" type="ORF">HH304_17715</name>
</gene>
<dbReference type="UniPathway" id="UPA00189">
    <property type="reaction ID" value="UER00296"/>
</dbReference>
<dbReference type="FunFam" id="3.40.50.620:FF:000001">
    <property type="entry name" value="GMP synthase [glutamine-hydrolyzing]"/>
    <property type="match status" value="1"/>
</dbReference>
<evidence type="ECO:0000256" key="10">
    <source>
        <dbReference type="PROSITE-ProRule" id="PRU00886"/>
    </source>
</evidence>
<keyword evidence="3 9" id="KW-0436">Ligase</keyword>
<feature type="domain" description="GMPS ATP-PPase" evidence="11">
    <location>
        <begin position="194"/>
        <end position="384"/>
    </location>
</feature>
<evidence type="ECO:0000256" key="4">
    <source>
        <dbReference type="ARBA" id="ARBA00022741"/>
    </source>
</evidence>
<dbReference type="EC" id="6.3.5.2" evidence="9"/>
<evidence type="ECO:0000256" key="3">
    <source>
        <dbReference type="ARBA" id="ARBA00022598"/>
    </source>
</evidence>
<dbReference type="FunFam" id="3.30.300.10:FF:000002">
    <property type="entry name" value="GMP synthase [glutamine-hydrolyzing]"/>
    <property type="match status" value="1"/>
</dbReference>
<reference evidence="12 13" key="1">
    <citation type="submission" date="2020-04" db="EMBL/GenBank/DDBJ databases">
        <title>Flammeovirgaceae bacterium KN852 isolated from deep sea.</title>
        <authorList>
            <person name="Zhang D.-C."/>
        </authorList>
    </citation>
    <scope>NUCLEOTIDE SEQUENCE [LARGE SCALE GENOMIC DNA]</scope>
    <source>
        <strain evidence="12 13">KN852</strain>
    </source>
</reference>
<feature type="active site" evidence="9">
    <location>
        <position position="167"/>
    </location>
</feature>
<sequence>MSEQILIIDFGSQYTQLIARRVRELNVYCEIHPYNNLPELSENVKGVIFSGSPCSVREEDSPRIPIENYRGKLPVLGVCYGAQLLAFDQGGFVMPSEIREYGRANLSKVNSINPLFDGVDIDSQVWMSHGDTIKDLPENFEIIASTRSVEVAAYHVKDEDTYGIQFHPEVTHSTDGKTILKNFIVNICGCAQDWTPAHFIDETVAQLKEQLGDDKVVLGLSGGVDSSVAAMLIHQAIGKNLHCIFVDNGLLRKHEYEDVLESYKHMGLNVKGVDSKELFYDALKGKTDPEAKRKAIGKVFIDVFDAEAHKIQDVKWLAQGTIYPDVIESVSVKGPSATIKSHHNVGGLPEKMNLKVVEPLNSLFKDEVRKVGSALGLDDAILNRHPFPGPGLAIRILGDITPEKVHILQEVDYIFIQGLKTANLYNQVWQAGAILLPINSVGVMGDERTYERVVALRAVTSVDGMTADWCHLPYEFLAEISNTIINKVKGVNRVVYDISSKPPATIEWE</sequence>
<dbReference type="InterPro" id="IPR022955">
    <property type="entry name" value="GMP_synthase"/>
</dbReference>
<protein>
    <recommendedName>
        <fullName evidence="9">GMP synthase [glutamine-hydrolyzing]</fullName>
        <ecNumber evidence="9">6.3.5.2</ecNumber>
    </recommendedName>
    <alternativeName>
        <fullName evidence="9">GMP synthetase</fullName>
    </alternativeName>
    <alternativeName>
        <fullName evidence="9">Glutamine amidotransferase</fullName>
    </alternativeName>
</protein>
<keyword evidence="5 9" id="KW-0332">GMP biosynthesis</keyword>
<dbReference type="Gene3D" id="3.40.50.620">
    <property type="entry name" value="HUPs"/>
    <property type="match status" value="1"/>
</dbReference>
<feature type="binding site" evidence="10">
    <location>
        <begin position="221"/>
        <end position="227"/>
    </location>
    <ligand>
        <name>ATP</name>
        <dbReference type="ChEBI" id="CHEBI:30616"/>
    </ligand>
</feature>
<keyword evidence="6 9" id="KW-0658">Purine biosynthesis</keyword>
<dbReference type="NCBIfam" id="TIGR00884">
    <property type="entry name" value="guaA_Cterm"/>
    <property type="match status" value="1"/>
</dbReference>
<evidence type="ECO:0000256" key="9">
    <source>
        <dbReference type="HAMAP-Rule" id="MF_00344"/>
    </source>
</evidence>
<evidence type="ECO:0000313" key="12">
    <source>
        <dbReference type="EMBL" id="NMM50251.1"/>
    </source>
</evidence>
<dbReference type="InterPro" id="IPR029062">
    <property type="entry name" value="Class_I_gatase-like"/>
</dbReference>
<keyword evidence="7 9" id="KW-0067">ATP-binding</keyword>
<dbReference type="PRINTS" id="PR00097">
    <property type="entry name" value="ANTSNTHASEII"/>
</dbReference>
<comment type="catalytic activity">
    <reaction evidence="9">
        <text>XMP + L-glutamine + ATP + H2O = GMP + L-glutamate + AMP + diphosphate + 2 H(+)</text>
        <dbReference type="Rhea" id="RHEA:11680"/>
        <dbReference type="ChEBI" id="CHEBI:15377"/>
        <dbReference type="ChEBI" id="CHEBI:15378"/>
        <dbReference type="ChEBI" id="CHEBI:29985"/>
        <dbReference type="ChEBI" id="CHEBI:30616"/>
        <dbReference type="ChEBI" id="CHEBI:33019"/>
        <dbReference type="ChEBI" id="CHEBI:57464"/>
        <dbReference type="ChEBI" id="CHEBI:58115"/>
        <dbReference type="ChEBI" id="CHEBI:58359"/>
        <dbReference type="ChEBI" id="CHEBI:456215"/>
        <dbReference type="EC" id="6.3.5.2"/>
    </reaction>
</comment>
<dbReference type="PROSITE" id="PS51553">
    <property type="entry name" value="GMPS_ATP_PPASE"/>
    <property type="match status" value="1"/>
</dbReference>
<name>A0A848J3E8_9BACT</name>
<dbReference type="Gene3D" id="3.40.50.880">
    <property type="match status" value="1"/>
</dbReference>
<dbReference type="PRINTS" id="PR00096">
    <property type="entry name" value="GATASE"/>
</dbReference>
<organism evidence="12 13">
    <name type="scientific">Marinigracilibium pacificum</name>
    <dbReference type="NCBI Taxonomy" id="2729599"/>
    <lineage>
        <taxon>Bacteria</taxon>
        <taxon>Pseudomonadati</taxon>
        <taxon>Bacteroidota</taxon>
        <taxon>Cytophagia</taxon>
        <taxon>Cytophagales</taxon>
        <taxon>Flammeovirgaceae</taxon>
        <taxon>Marinigracilibium</taxon>
    </lineage>
</organism>
<dbReference type="InterPro" id="IPR001674">
    <property type="entry name" value="GMP_synth_C"/>
</dbReference>
<feature type="active site" description="Nucleophile" evidence="9">
    <location>
        <position position="79"/>
    </location>
</feature>
<dbReference type="Pfam" id="PF00958">
    <property type="entry name" value="GMP_synt_C"/>
    <property type="match status" value="1"/>
</dbReference>
<dbReference type="CDD" id="cd01742">
    <property type="entry name" value="GATase1_GMP_Synthase"/>
    <property type="match status" value="1"/>
</dbReference>
<dbReference type="FunFam" id="3.40.50.880:FF:000001">
    <property type="entry name" value="GMP synthase [glutamine-hydrolyzing]"/>
    <property type="match status" value="1"/>
</dbReference>
<dbReference type="NCBIfam" id="NF000848">
    <property type="entry name" value="PRK00074.1"/>
    <property type="match status" value="1"/>
</dbReference>
<dbReference type="Pfam" id="PF00117">
    <property type="entry name" value="GATase"/>
    <property type="match status" value="1"/>
</dbReference>
<dbReference type="SUPFAM" id="SSF54810">
    <property type="entry name" value="GMP synthetase C-terminal dimerisation domain"/>
    <property type="match status" value="1"/>
</dbReference>
<dbReference type="GO" id="GO:0005829">
    <property type="term" value="C:cytosol"/>
    <property type="evidence" value="ECO:0007669"/>
    <property type="project" value="TreeGrafter"/>
</dbReference>
<dbReference type="InterPro" id="IPR017926">
    <property type="entry name" value="GATASE"/>
</dbReference>
<dbReference type="GO" id="GO:0003921">
    <property type="term" value="F:GMP synthase activity"/>
    <property type="evidence" value="ECO:0007669"/>
    <property type="project" value="InterPro"/>
</dbReference>
<dbReference type="PROSITE" id="PS51273">
    <property type="entry name" value="GATASE_TYPE_1"/>
    <property type="match status" value="1"/>
</dbReference>
<evidence type="ECO:0000256" key="1">
    <source>
        <dbReference type="ARBA" id="ARBA00002332"/>
    </source>
</evidence>
<dbReference type="InterPro" id="IPR004739">
    <property type="entry name" value="GMP_synth_GATase"/>
</dbReference>
<feature type="active site" evidence="9">
    <location>
        <position position="169"/>
    </location>
</feature>
<dbReference type="CDD" id="cd01997">
    <property type="entry name" value="GMP_synthase_C"/>
    <property type="match status" value="1"/>
</dbReference>
<comment type="function">
    <text evidence="1 9">Catalyzes the synthesis of GMP from XMP.</text>
</comment>
<evidence type="ECO:0000256" key="7">
    <source>
        <dbReference type="ARBA" id="ARBA00022840"/>
    </source>
</evidence>
<dbReference type="RefSeq" id="WP_169684609.1">
    <property type="nucleotide sequence ID" value="NZ_JABBNU010000011.1"/>
</dbReference>
<keyword evidence="4 9" id="KW-0547">Nucleotide-binding</keyword>
<dbReference type="InterPro" id="IPR022310">
    <property type="entry name" value="NAD/GMP_synthase"/>
</dbReference>
<evidence type="ECO:0000256" key="5">
    <source>
        <dbReference type="ARBA" id="ARBA00022749"/>
    </source>
</evidence>
<evidence type="ECO:0000259" key="11">
    <source>
        <dbReference type="PROSITE" id="PS51553"/>
    </source>
</evidence>
<dbReference type="PANTHER" id="PTHR11922">
    <property type="entry name" value="GMP SYNTHASE-RELATED"/>
    <property type="match status" value="1"/>
</dbReference>
<keyword evidence="13" id="KW-1185">Reference proteome</keyword>
<comment type="pathway">
    <text evidence="2 9">Purine metabolism; GMP biosynthesis; GMP from XMP (L-Gln route): step 1/1.</text>
</comment>
<dbReference type="Proteomes" id="UP000559010">
    <property type="component" value="Unassembled WGS sequence"/>
</dbReference>
<dbReference type="PANTHER" id="PTHR11922:SF2">
    <property type="entry name" value="GMP SYNTHASE [GLUTAMINE-HYDROLYZING]"/>
    <property type="match status" value="1"/>
</dbReference>
<dbReference type="HAMAP" id="MF_00344">
    <property type="entry name" value="GMP_synthase"/>
    <property type="match status" value="1"/>
</dbReference>
<dbReference type="Pfam" id="PF02540">
    <property type="entry name" value="NAD_synthase"/>
    <property type="match status" value="1"/>
</dbReference>
<dbReference type="InterPro" id="IPR025777">
    <property type="entry name" value="GMPS_ATP_PPase_dom"/>
</dbReference>
<dbReference type="GO" id="GO:0005524">
    <property type="term" value="F:ATP binding"/>
    <property type="evidence" value="ECO:0007669"/>
    <property type="project" value="UniProtKB-UniRule"/>
</dbReference>
<dbReference type="AlphaFoldDB" id="A0A848J3E8"/>
<evidence type="ECO:0000256" key="2">
    <source>
        <dbReference type="ARBA" id="ARBA00005153"/>
    </source>
</evidence>
<evidence type="ECO:0000313" key="13">
    <source>
        <dbReference type="Proteomes" id="UP000559010"/>
    </source>
</evidence>
<evidence type="ECO:0000256" key="8">
    <source>
        <dbReference type="ARBA" id="ARBA00022962"/>
    </source>
</evidence>
<comment type="subunit">
    <text evidence="9">Homodimer.</text>
</comment>
<dbReference type="Gene3D" id="3.30.300.10">
    <property type="match status" value="1"/>
</dbReference>
<dbReference type="SUPFAM" id="SSF52402">
    <property type="entry name" value="Adenine nucleotide alpha hydrolases-like"/>
    <property type="match status" value="1"/>
</dbReference>
<comment type="caution">
    <text evidence="12">The sequence shown here is derived from an EMBL/GenBank/DDBJ whole genome shotgun (WGS) entry which is preliminary data.</text>
</comment>
<dbReference type="NCBIfam" id="TIGR00888">
    <property type="entry name" value="guaA_Nterm"/>
    <property type="match status" value="1"/>
</dbReference>
<dbReference type="SUPFAM" id="SSF52317">
    <property type="entry name" value="Class I glutamine amidotransferase-like"/>
    <property type="match status" value="1"/>
</dbReference>
<proteinExistence type="inferred from homology"/>
<keyword evidence="8 9" id="KW-0315">Glutamine amidotransferase</keyword>
<evidence type="ECO:0000256" key="6">
    <source>
        <dbReference type="ARBA" id="ARBA00022755"/>
    </source>
</evidence>